<dbReference type="PRINTS" id="PR00455">
    <property type="entry name" value="HTHTETR"/>
</dbReference>
<keyword evidence="7" id="KW-1185">Reference proteome</keyword>
<proteinExistence type="predicted"/>
<evidence type="ECO:0000313" key="7">
    <source>
        <dbReference type="Proteomes" id="UP000239494"/>
    </source>
</evidence>
<evidence type="ECO:0000256" key="3">
    <source>
        <dbReference type="ARBA" id="ARBA00023163"/>
    </source>
</evidence>
<keyword evidence="3" id="KW-0804">Transcription</keyword>
<dbReference type="GO" id="GO:0000976">
    <property type="term" value="F:transcription cis-regulatory region binding"/>
    <property type="evidence" value="ECO:0007669"/>
    <property type="project" value="TreeGrafter"/>
</dbReference>
<dbReference type="GO" id="GO:0003700">
    <property type="term" value="F:DNA-binding transcription factor activity"/>
    <property type="evidence" value="ECO:0007669"/>
    <property type="project" value="TreeGrafter"/>
</dbReference>
<dbReference type="InterPro" id="IPR050109">
    <property type="entry name" value="HTH-type_TetR-like_transc_reg"/>
</dbReference>
<dbReference type="Pfam" id="PF00440">
    <property type="entry name" value="TetR_N"/>
    <property type="match status" value="1"/>
</dbReference>
<dbReference type="PROSITE" id="PS01081">
    <property type="entry name" value="HTH_TETR_1"/>
    <property type="match status" value="1"/>
</dbReference>
<dbReference type="PROSITE" id="PS50977">
    <property type="entry name" value="HTH_TETR_2"/>
    <property type="match status" value="1"/>
</dbReference>
<dbReference type="OrthoDB" id="3296001at2"/>
<evidence type="ECO:0000256" key="2">
    <source>
        <dbReference type="ARBA" id="ARBA00023125"/>
    </source>
</evidence>
<dbReference type="AlphaFoldDB" id="A0A2T0T1Y6"/>
<dbReference type="EMBL" id="PVTF01000007">
    <property type="protein sequence ID" value="PRY39661.1"/>
    <property type="molecule type" value="Genomic_DNA"/>
</dbReference>
<dbReference type="InterPro" id="IPR001647">
    <property type="entry name" value="HTH_TetR"/>
</dbReference>
<evidence type="ECO:0000256" key="1">
    <source>
        <dbReference type="ARBA" id="ARBA00023015"/>
    </source>
</evidence>
<keyword evidence="1" id="KW-0805">Transcription regulation</keyword>
<evidence type="ECO:0000256" key="4">
    <source>
        <dbReference type="PROSITE-ProRule" id="PRU00335"/>
    </source>
</evidence>
<dbReference type="PANTHER" id="PTHR30055">
    <property type="entry name" value="HTH-TYPE TRANSCRIPTIONAL REGULATOR RUTR"/>
    <property type="match status" value="1"/>
</dbReference>
<organism evidence="6 7">
    <name type="scientific">Umezawaea tangerina</name>
    <dbReference type="NCBI Taxonomy" id="84725"/>
    <lineage>
        <taxon>Bacteria</taxon>
        <taxon>Bacillati</taxon>
        <taxon>Actinomycetota</taxon>
        <taxon>Actinomycetes</taxon>
        <taxon>Pseudonocardiales</taxon>
        <taxon>Pseudonocardiaceae</taxon>
        <taxon>Umezawaea</taxon>
    </lineage>
</organism>
<protein>
    <submittedName>
        <fullName evidence="6">TetR family transcriptional regulator</fullName>
    </submittedName>
</protein>
<comment type="caution">
    <text evidence="6">The sequence shown here is derived from an EMBL/GenBank/DDBJ whole genome shotgun (WGS) entry which is preliminary data.</text>
</comment>
<evidence type="ECO:0000259" key="5">
    <source>
        <dbReference type="PROSITE" id="PS50977"/>
    </source>
</evidence>
<reference evidence="6 7" key="1">
    <citation type="submission" date="2018-03" db="EMBL/GenBank/DDBJ databases">
        <title>Genomic Encyclopedia of Archaeal and Bacterial Type Strains, Phase II (KMG-II): from individual species to whole genera.</title>
        <authorList>
            <person name="Goeker M."/>
        </authorList>
    </citation>
    <scope>NUCLEOTIDE SEQUENCE [LARGE SCALE GENOMIC DNA]</scope>
    <source>
        <strain evidence="6 7">DSM 44720</strain>
    </source>
</reference>
<dbReference type="Proteomes" id="UP000239494">
    <property type="component" value="Unassembled WGS sequence"/>
</dbReference>
<sequence length="203" mass="21804">MTVRDRKRVRTRRALVDAATELFGRQGYERTTIAEIADAADVGARTFFSYFESKEELLFPDHEARVRAALECVERRGPDERPAEVLLRAIAEIDGSEDLGGGLAALRLQLMREVPAVLARGLQLCCRAQLEVARGLAAAFPDELDEVTAAALTGAFAGASVQSTIHLLLTAPGLDAVAHRDAVRKATRAALAPWLAPATVTGS</sequence>
<name>A0A2T0T1Y6_9PSEU</name>
<feature type="domain" description="HTH tetR-type" evidence="5">
    <location>
        <begin position="9"/>
        <end position="69"/>
    </location>
</feature>
<dbReference type="SUPFAM" id="SSF46689">
    <property type="entry name" value="Homeodomain-like"/>
    <property type="match status" value="1"/>
</dbReference>
<dbReference type="InterPro" id="IPR009057">
    <property type="entry name" value="Homeodomain-like_sf"/>
</dbReference>
<accession>A0A2T0T1Y6</accession>
<gene>
    <name evidence="6" type="ORF">CLV43_107248</name>
</gene>
<dbReference type="Gene3D" id="1.10.357.10">
    <property type="entry name" value="Tetracycline Repressor, domain 2"/>
    <property type="match status" value="1"/>
</dbReference>
<keyword evidence="2 4" id="KW-0238">DNA-binding</keyword>
<dbReference type="RefSeq" id="WP_106189580.1">
    <property type="nucleotide sequence ID" value="NZ_PVTF01000007.1"/>
</dbReference>
<feature type="DNA-binding region" description="H-T-H motif" evidence="4">
    <location>
        <begin position="32"/>
        <end position="51"/>
    </location>
</feature>
<dbReference type="PANTHER" id="PTHR30055:SF234">
    <property type="entry name" value="HTH-TYPE TRANSCRIPTIONAL REGULATOR BETI"/>
    <property type="match status" value="1"/>
</dbReference>
<dbReference type="InterPro" id="IPR023772">
    <property type="entry name" value="DNA-bd_HTH_TetR-type_CS"/>
</dbReference>
<evidence type="ECO:0000313" key="6">
    <source>
        <dbReference type="EMBL" id="PRY39661.1"/>
    </source>
</evidence>